<dbReference type="Pfam" id="PF01694">
    <property type="entry name" value="Rhomboid"/>
    <property type="match status" value="1"/>
</dbReference>
<evidence type="ECO:0000256" key="1">
    <source>
        <dbReference type="ARBA" id="ARBA00004141"/>
    </source>
</evidence>
<feature type="transmembrane region" description="Helical" evidence="5">
    <location>
        <begin position="102"/>
        <end position="120"/>
    </location>
</feature>
<feature type="transmembrane region" description="Helical" evidence="5">
    <location>
        <begin position="6"/>
        <end position="23"/>
    </location>
</feature>
<organism evidence="7 8">
    <name type="scientific">Natronosalvus hydrolyticus</name>
    <dbReference type="NCBI Taxonomy" id="2979988"/>
    <lineage>
        <taxon>Archaea</taxon>
        <taxon>Methanobacteriati</taxon>
        <taxon>Methanobacteriota</taxon>
        <taxon>Stenosarchaea group</taxon>
        <taxon>Halobacteria</taxon>
        <taxon>Halobacteriales</taxon>
        <taxon>Natrialbaceae</taxon>
        <taxon>Natronosalvus</taxon>
    </lineage>
</organism>
<dbReference type="Gene3D" id="1.20.1540.10">
    <property type="entry name" value="Rhomboid-like"/>
    <property type="match status" value="1"/>
</dbReference>
<dbReference type="SUPFAM" id="SSF144091">
    <property type="entry name" value="Rhomboid-like"/>
    <property type="match status" value="1"/>
</dbReference>
<keyword evidence="4 5" id="KW-0472">Membrane</keyword>
<keyword evidence="3 5" id="KW-1133">Transmembrane helix</keyword>
<dbReference type="RefSeq" id="WP_342809701.1">
    <property type="nucleotide sequence ID" value="NZ_JAOPJZ010000016.1"/>
</dbReference>
<dbReference type="GO" id="GO:0006508">
    <property type="term" value="P:proteolysis"/>
    <property type="evidence" value="ECO:0007669"/>
    <property type="project" value="UniProtKB-KW"/>
</dbReference>
<feature type="transmembrane region" description="Helical" evidence="5">
    <location>
        <begin position="378"/>
        <end position="400"/>
    </location>
</feature>
<dbReference type="AlphaFoldDB" id="A0AAP2ZAJ9"/>
<evidence type="ECO:0000313" key="7">
    <source>
        <dbReference type="EMBL" id="MCU4753383.1"/>
    </source>
</evidence>
<dbReference type="InterPro" id="IPR035952">
    <property type="entry name" value="Rhomboid-like_sf"/>
</dbReference>
<keyword evidence="2 5" id="KW-0812">Transmembrane</keyword>
<evidence type="ECO:0000256" key="3">
    <source>
        <dbReference type="ARBA" id="ARBA00022989"/>
    </source>
</evidence>
<dbReference type="Proteomes" id="UP001321047">
    <property type="component" value="Unassembled WGS sequence"/>
</dbReference>
<evidence type="ECO:0000256" key="2">
    <source>
        <dbReference type="ARBA" id="ARBA00022692"/>
    </source>
</evidence>
<comment type="caution">
    <text evidence="7">The sequence shown here is derived from an EMBL/GenBank/DDBJ whole genome shotgun (WGS) entry which is preliminary data.</text>
</comment>
<feature type="transmembrane region" description="Helical" evidence="5">
    <location>
        <begin position="171"/>
        <end position="195"/>
    </location>
</feature>
<feature type="transmembrane region" description="Helical" evidence="5">
    <location>
        <begin position="258"/>
        <end position="280"/>
    </location>
</feature>
<dbReference type="GO" id="GO:0004252">
    <property type="term" value="F:serine-type endopeptidase activity"/>
    <property type="evidence" value="ECO:0007669"/>
    <property type="project" value="InterPro"/>
</dbReference>
<evidence type="ECO:0000259" key="6">
    <source>
        <dbReference type="Pfam" id="PF01694"/>
    </source>
</evidence>
<proteinExistence type="predicted"/>
<sequence>MDWLGDVLAILVVATILASLVAVRRLSRPSHRWGDVLRSRLLFGVPWGTLVSIGFVLVIYLFVQDGITNFNRPVVKPFRAYSFFYPLGMLTAPFAHASASHLTGNLIGTLVIAPIAEYAWGHYPNERGSESFARWWTNPILRAFVIFPLAVIGIGVLTSLFALGPVIGFSGVVFAFAGFAIVRYPVVTVIAAIGVQGTVSRIYSALELPIGVYVAQPRPPSPPSWATIAIQGHALGFFLGFLLAIFVFRHRNYRPNPLYLWLAVLVYGFSKSLWAVYWFGGANEYILFQGPGVIAVTALALVATVAVVGSQRSIVPAWIEHRLSRPTVETFGRPLSRTLETMQSRATALDAARIRALVQRPKAKLPTAITETSHQWSAFVVVLVVVALITGPAIPVNLFVVGDGMTDNEASVTVEGYTIEYAEGVQNPMASVVDLEAFDPEAVQSSGVIVSNPDRQLWTEAVSAQRLAFSGSQTIIVGGPGWRETVRAERQGWTPVGNDTVYQVWLDTGSERTHAFASDPSTANAQIAGQNMTIVADDGEFILEVHGNDTETATVSIPEHNESVTANGLEFVRVDDELYVHVDDTIVQIASKESYN</sequence>
<evidence type="ECO:0000313" key="8">
    <source>
        <dbReference type="Proteomes" id="UP001321047"/>
    </source>
</evidence>
<protein>
    <submittedName>
        <fullName evidence="7">Rhomboid family intramembrane serine protease</fullName>
    </submittedName>
</protein>
<name>A0AAP2ZAJ9_9EURY</name>
<dbReference type="EMBL" id="JAOPJZ010000016">
    <property type="protein sequence ID" value="MCU4753383.1"/>
    <property type="molecule type" value="Genomic_DNA"/>
</dbReference>
<dbReference type="InterPro" id="IPR022764">
    <property type="entry name" value="Peptidase_S54_rhomboid_dom"/>
</dbReference>
<feature type="transmembrane region" description="Helical" evidence="5">
    <location>
        <begin position="225"/>
        <end position="246"/>
    </location>
</feature>
<feature type="transmembrane region" description="Helical" evidence="5">
    <location>
        <begin position="44"/>
        <end position="63"/>
    </location>
</feature>
<comment type="subcellular location">
    <subcellularLocation>
        <location evidence="1">Membrane</location>
        <topology evidence="1">Multi-pass membrane protein</topology>
    </subcellularLocation>
</comment>
<feature type="transmembrane region" description="Helical" evidence="5">
    <location>
        <begin position="140"/>
        <end position="164"/>
    </location>
</feature>
<evidence type="ECO:0000256" key="5">
    <source>
        <dbReference type="SAM" id="Phobius"/>
    </source>
</evidence>
<evidence type="ECO:0000256" key="4">
    <source>
        <dbReference type="ARBA" id="ARBA00023136"/>
    </source>
</evidence>
<keyword evidence="7" id="KW-0645">Protease</keyword>
<keyword evidence="7" id="KW-0378">Hydrolase</keyword>
<dbReference type="GO" id="GO:0016020">
    <property type="term" value="C:membrane"/>
    <property type="evidence" value="ECO:0007669"/>
    <property type="project" value="UniProtKB-SubCell"/>
</dbReference>
<gene>
    <name evidence="7" type="ORF">OB919_15575</name>
</gene>
<feature type="transmembrane region" description="Helical" evidence="5">
    <location>
        <begin position="78"/>
        <end position="95"/>
    </location>
</feature>
<feature type="transmembrane region" description="Helical" evidence="5">
    <location>
        <begin position="286"/>
        <end position="308"/>
    </location>
</feature>
<keyword evidence="8" id="KW-1185">Reference proteome</keyword>
<accession>A0AAP2ZAJ9</accession>
<reference evidence="7 8" key="1">
    <citation type="submission" date="2022-09" db="EMBL/GenBank/DDBJ databases">
        <title>Enrichment on poylsaccharides allowed isolation of novel metabolic and taxonomic groups of Haloarchaea.</title>
        <authorList>
            <person name="Sorokin D.Y."/>
            <person name="Elcheninov A.G."/>
            <person name="Khizhniak T.V."/>
            <person name="Kolganova T.V."/>
            <person name="Kublanov I.V."/>
        </authorList>
    </citation>
    <scope>NUCLEOTIDE SEQUENCE [LARGE SCALE GENOMIC DNA]</scope>
    <source>
        <strain evidence="7 8">AArc-curdl1</strain>
    </source>
</reference>
<feature type="domain" description="Peptidase S54 rhomboid" evidence="6">
    <location>
        <begin position="89"/>
        <end position="249"/>
    </location>
</feature>